<comment type="caution">
    <text evidence="1">The sequence shown here is derived from an EMBL/GenBank/DDBJ whole genome shotgun (WGS) entry which is preliminary data.</text>
</comment>
<evidence type="ECO:0000313" key="1">
    <source>
        <dbReference type="EMBL" id="KAJ1141057.1"/>
    </source>
</evidence>
<evidence type="ECO:0000313" key="2">
    <source>
        <dbReference type="Proteomes" id="UP001066276"/>
    </source>
</evidence>
<name>A0AAV7QKH6_PLEWA</name>
<proteinExistence type="predicted"/>
<accession>A0AAV7QKH6</accession>
<protein>
    <submittedName>
        <fullName evidence="1">Uncharacterized protein</fullName>
    </submittedName>
</protein>
<dbReference type="Proteomes" id="UP001066276">
    <property type="component" value="Chromosome 6"/>
</dbReference>
<dbReference type="AlphaFoldDB" id="A0AAV7QKH6"/>
<gene>
    <name evidence="1" type="ORF">NDU88_007394</name>
</gene>
<dbReference type="EMBL" id="JANPWB010000010">
    <property type="protein sequence ID" value="KAJ1141057.1"/>
    <property type="molecule type" value="Genomic_DNA"/>
</dbReference>
<organism evidence="1 2">
    <name type="scientific">Pleurodeles waltl</name>
    <name type="common">Iberian ribbed newt</name>
    <dbReference type="NCBI Taxonomy" id="8319"/>
    <lineage>
        <taxon>Eukaryota</taxon>
        <taxon>Metazoa</taxon>
        <taxon>Chordata</taxon>
        <taxon>Craniata</taxon>
        <taxon>Vertebrata</taxon>
        <taxon>Euteleostomi</taxon>
        <taxon>Amphibia</taxon>
        <taxon>Batrachia</taxon>
        <taxon>Caudata</taxon>
        <taxon>Salamandroidea</taxon>
        <taxon>Salamandridae</taxon>
        <taxon>Pleurodelinae</taxon>
        <taxon>Pleurodeles</taxon>
    </lineage>
</organism>
<reference evidence="1" key="1">
    <citation type="journal article" date="2022" name="bioRxiv">
        <title>Sequencing and chromosome-scale assembly of the giantPleurodeles waltlgenome.</title>
        <authorList>
            <person name="Brown T."/>
            <person name="Elewa A."/>
            <person name="Iarovenko S."/>
            <person name="Subramanian E."/>
            <person name="Araus A.J."/>
            <person name="Petzold A."/>
            <person name="Susuki M."/>
            <person name="Suzuki K.-i.T."/>
            <person name="Hayashi T."/>
            <person name="Toyoda A."/>
            <person name="Oliveira C."/>
            <person name="Osipova E."/>
            <person name="Leigh N.D."/>
            <person name="Simon A."/>
            <person name="Yun M.H."/>
        </authorList>
    </citation>
    <scope>NUCLEOTIDE SEQUENCE</scope>
    <source>
        <strain evidence="1">20211129_DDA</strain>
        <tissue evidence="1">Liver</tissue>
    </source>
</reference>
<keyword evidence="2" id="KW-1185">Reference proteome</keyword>
<sequence>MLLGEDGSEIREDDLIAAGFKDFYTELYSAQSLPRGEVEGYLQTGNLTWLTQAQAEEIDKPFHIKEVIAAIACLKAHKFAGPDGFPAGLL</sequence>